<proteinExistence type="predicted"/>
<evidence type="ECO:0000256" key="1">
    <source>
        <dbReference type="SAM" id="MobiDB-lite"/>
    </source>
</evidence>
<feature type="non-terminal residue" evidence="2">
    <location>
        <position position="23"/>
    </location>
</feature>
<sequence>MSFNLAGKEGLEPPTNGFGDHYS</sequence>
<dbReference type="AlphaFoldDB" id="A0A382V173"/>
<accession>A0A382V173</accession>
<protein>
    <submittedName>
        <fullName evidence="2">Uncharacterized protein</fullName>
    </submittedName>
</protein>
<feature type="region of interest" description="Disordered" evidence="1">
    <location>
        <begin position="1"/>
        <end position="23"/>
    </location>
</feature>
<evidence type="ECO:0000313" key="2">
    <source>
        <dbReference type="EMBL" id="SVD40210.1"/>
    </source>
</evidence>
<gene>
    <name evidence="2" type="ORF">METZ01_LOCUS393064</name>
</gene>
<organism evidence="2">
    <name type="scientific">marine metagenome</name>
    <dbReference type="NCBI Taxonomy" id="408172"/>
    <lineage>
        <taxon>unclassified sequences</taxon>
        <taxon>metagenomes</taxon>
        <taxon>ecological metagenomes</taxon>
    </lineage>
</organism>
<dbReference type="EMBL" id="UINC01148371">
    <property type="protein sequence ID" value="SVD40210.1"/>
    <property type="molecule type" value="Genomic_DNA"/>
</dbReference>
<reference evidence="2" key="1">
    <citation type="submission" date="2018-05" db="EMBL/GenBank/DDBJ databases">
        <authorList>
            <person name="Lanie J.A."/>
            <person name="Ng W.-L."/>
            <person name="Kazmierczak K.M."/>
            <person name="Andrzejewski T.M."/>
            <person name="Davidsen T.M."/>
            <person name="Wayne K.J."/>
            <person name="Tettelin H."/>
            <person name="Glass J.I."/>
            <person name="Rusch D."/>
            <person name="Podicherti R."/>
            <person name="Tsui H.-C.T."/>
            <person name="Winkler M.E."/>
        </authorList>
    </citation>
    <scope>NUCLEOTIDE SEQUENCE</scope>
</reference>
<name>A0A382V173_9ZZZZ</name>